<protein>
    <recommendedName>
        <fullName evidence="3">Glutathionylspermidine synthase pre-ATP-grasp-like domain-containing protein</fullName>
    </recommendedName>
</protein>
<dbReference type="KEGG" id="ard:AXF14_02110"/>
<gene>
    <name evidence="1" type="ORF">AXF14_02110</name>
</gene>
<proteinExistence type="predicted"/>
<accession>A0A0X8JCZ5</accession>
<evidence type="ECO:0008006" key="3">
    <source>
        <dbReference type="Google" id="ProtNLM"/>
    </source>
</evidence>
<evidence type="ECO:0000313" key="1">
    <source>
        <dbReference type="EMBL" id="AMD86610.1"/>
    </source>
</evidence>
<reference evidence="2" key="1">
    <citation type="submission" date="2016-02" db="EMBL/GenBank/DDBJ databases">
        <authorList>
            <person name="Holder M.E."/>
            <person name="Ajami N.J."/>
            <person name="Petrosino J.F."/>
        </authorList>
    </citation>
    <scope>NUCLEOTIDE SEQUENCE [LARGE SCALE GENOMIC DNA]</scope>
    <source>
        <strain evidence="2">CCUG 36733</strain>
    </source>
</reference>
<keyword evidence="2" id="KW-1185">Reference proteome</keyword>
<organism evidence="1 2">
    <name type="scientific">Actinomyces radicidentis</name>
    <dbReference type="NCBI Taxonomy" id="111015"/>
    <lineage>
        <taxon>Bacteria</taxon>
        <taxon>Bacillati</taxon>
        <taxon>Actinomycetota</taxon>
        <taxon>Actinomycetes</taxon>
        <taxon>Actinomycetales</taxon>
        <taxon>Actinomycetaceae</taxon>
        <taxon>Actinomyces</taxon>
    </lineage>
</organism>
<dbReference type="EMBL" id="CP014228">
    <property type="protein sequence ID" value="AMD86610.1"/>
    <property type="molecule type" value="Genomic_DNA"/>
</dbReference>
<sequence>MAEYDGHWRGPWLGDIRTIADGGDIERVHAHSGTYQMGRPAIVDQQTLTALTHDIATVMAALVKLPQILADGDIRRFWTLLGYDQAKQDLIGIGHREDMLGKIGRCDLFQDASGFKLLEVNSSSAVGALDSRLLMDAYLRDQRFAEHVKEAGLSFIDPAQSLGSALLATFPEVQAGPMVLLDHPDSYAVSHQVHDFLAALLSSHGVETFSGSLGDVEVRGGQATCQGRPFALAYRVFQGRELTASVAELEHWSHLLRELDAVDVPMVLPLSSTSISDKRSLALLQSDLVQPSLGADEREVVARMLPRSVIVSRGETFGCDEKGLDWLRVAQQETILKPCVSSSGKGIVYGRDLDRAEWETLIATPPAGGYVAQELVHPLAEAFPNKDGSESMWQVQSEAFHVWGDVIPASARAMRFGYPGPMRSLFRGEQEPPQDAAVGGLMLVAE</sequence>
<dbReference type="AlphaFoldDB" id="A0A0X8JCZ5"/>
<dbReference type="RefSeq" id="WP_067940318.1">
    <property type="nucleotide sequence ID" value="NZ_CAUHMM010000012.1"/>
</dbReference>
<name>A0A0X8JCZ5_ACTRD</name>
<dbReference type="SUPFAM" id="SSF56059">
    <property type="entry name" value="Glutathione synthetase ATP-binding domain-like"/>
    <property type="match status" value="1"/>
</dbReference>
<dbReference type="Proteomes" id="UP000065220">
    <property type="component" value="Chromosome"/>
</dbReference>
<evidence type="ECO:0000313" key="2">
    <source>
        <dbReference type="Proteomes" id="UP000065220"/>
    </source>
</evidence>
<dbReference type="STRING" id="111015.AXF14_02110"/>
<dbReference type="OrthoDB" id="8041036at2"/>